<dbReference type="Proteomes" id="UP000708208">
    <property type="component" value="Unassembled WGS sequence"/>
</dbReference>
<dbReference type="EMBL" id="CAJVCH010113299">
    <property type="protein sequence ID" value="CAG7724737.1"/>
    <property type="molecule type" value="Genomic_DNA"/>
</dbReference>
<organism evidence="1 2">
    <name type="scientific">Allacma fusca</name>
    <dbReference type="NCBI Taxonomy" id="39272"/>
    <lineage>
        <taxon>Eukaryota</taxon>
        <taxon>Metazoa</taxon>
        <taxon>Ecdysozoa</taxon>
        <taxon>Arthropoda</taxon>
        <taxon>Hexapoda</taxon>
        <taxon>Collembola</taxon>
        <taxon>Symphypleona</taxon>
        <taxon>Sminthuridae</taxon>
        <taxon>Allacma</taxon>
    </lineage>
</organism>
<evidence type="ECO:0000313" key="2">
    <source>
        <dbReference type="Proteomes" id="UP000708208"/>
    </source>
</evidence>
<comment type="caution">
    <text evidence="1">The sequence shown here is derived from an EMBL/GenBank/DDBJ whole genome shotgun (WGS) entry which is preliminary data.</text>
</comment>
<accession>A0A8J2JU59</accession>
<protein>
    <submittedName>
        <fullName evidence="1">Uncharacterized protein</fullName>
    </submittedName>
</protein>
<dbReference type="AlphaFoldDB" id="A0A8J2JU59"/>
<gene>
    <name evidence="1" type="ORF">AFUS01_LOCUS13737</name>
</gene>
<proteinExistence type="predicted"/>
<sequence>MDLIGKRNSIIGFESRVILCFHKILTRKIHTNNKFAPKISPSMSNYLHGGAECLQGKKCVGLGSAAKKGLLVVVLVDFYKWNGTHDEEKDDDDDDVDEDARLRVVCKSREMFWVACKKEQ</sequence>
<name>A0A8J2JU59_9HEXA</name>
<reference evidence="1" key="1">
    <citation type="submission" date="2021-06" db="EMBL/GenBank/DDBJ databases">
        <authorList>
            <person name="Hodson N. C."/>
            <person name="Mongue J. A."/>
            <person name="Jaron S. K."/>
        </authorList>
    </citation>
    <scope>NUCLEOTIDE SEQUENCE</scope>
</reference>
<keyword evidence="2" id="KW-1185">Reference proteome</keyword>
<evidence type="ECO:0000313" key="1">
    <source>
        <dbReference type="EMBL" id="CAG7724737.1"/>
    </source>
</evidence>